<organism evidence="2 3">
    <name type="scientific">Pleurodeles waltl</name>
    <name type="common">Iberian ribbed newt</name>
    <dbReference type="NCBI Taxonomy" id="8319"/>
    <lineage>
        <taxon>Eukaryota</taxon>
        <taxon>Metazoa</taxon>
        <taxon>Chordata</taxon>
        <taxon>Craniata</taxon>
        <taxon>Vertebrata</taxon>
        <taxon>Euteleostomi</taxon>
        <taxon>Amphibia</taxon>
        <taxon>Batrachia</taxon>
        <taxon>Caudata</taxon>
        <taxon>Salamandroidea</taxon>
        <taxon>Salamandridae</taxon>
        <taxon>Pleurodelinae</taxon>
        <taxon>Pleurodeles</taxon>
    </lineage>
</organism>
<gene>
    <name evidence="2" type="ORF">NDU88_001872</name>
</gene>
<dbReference type="AlphaFoldDB" id="A0AAV7VY08"/>
<dbReference type="Proteomes" id="UP001066276">
    <property type="component" value="Chromosome 1_2"/>
</dbReference>
<feature type="region of interest" description="Disordered" evidence="1">
    <location>
        <begin position="1"/>
        <end position="158"/>
    </location>
</feature>
<comment type="caution">
    <text evidence="2">The sequence shown here is derived from an EMBL/GenBank/DDBJ whole genome shotgun (WGS) entry which is preliminary data.</text>
</comment>
<reference evidence="2" key="1">
    <citation type="journal article" date="2022" name="bioRxiv">
        <title>Sequencing and chromosome-scale assembly of the giantPleurodeles waltlgenome.</title>
        <authorList>
            <person name="Brown T."/>
            <person name="Elewa A."/>
            <person name="Iarovenko S."/>
            <person name="Subramanian E."/>
            <person name="Araus A.J."/>
            <person name="Petzold A."/>
            <person name="Susuki M."/>
            <person name="Suzuki K.-i.T."/>
            <person name="Hayashi T."/>
            <person name="Toyoda A."/>
            <person name="Oliveira C."/>
            <person name="Osipova E."/>
            <person name="Leigh N.D."/>
            <person name="Simon A."/>
            <person name="Yun M.H."/>
        </authorList>
    </citation>
    <scope>NUCLEOTIDE SEQUENCE</scope>
    <source>
        <strain evidence="2">20211129_DDA</strain>
        <tissue evidence="2">Liver</tissue>
    </source>
</reference>
<dbReference type="EMBL" id="JANPWB010000002">
    <property type="protein sequence ID" value="KAJ1206467.1"/>
    <property type="molecule type" value="Genomic_DNA"/>
</dbReference>
<evidence type="ECO:0000313" key="3">
    <source>
        <dbReference type="Proteomes" id="UP001066276"/>
    </source>
</evidence>
<evidence type="ECO:0000313" key="2">
    <source>
        <dbReference type="EMBL" id="KAJ1206467.1"/>
    </source>
</evidence>
<sequence length="177" mass="18987">MLTTDPQAVPATKNPKDDAEPNGSRPRVAPDLHTVKALAPPCTLLQHTQQGPARIEHRRPRRPDRPKPQELPVLRQRKRPQSDMIADPALSGRSLNSPLSPSATAINLAPGAHQQSEGGPSEVCPLTPKPALTSRPISGGRAISSSLPRASSSRKRPQLLAGLQGISERVPITYETL</sequence>
<name>A0AAV7VY08_PLEWA</name>
<protein>
    <submittedName>
        <fullName evidence="2">Uncharacterized protein</fullName>
    </submittedName>
</protein>
<keyword evidence="3" id="KW-1185">Reference proteome</keyword>
<feature type="compositionally biased region" description="Polar residues" evidence="1">
    <location>
        <begin position="93"/>
        <end position="105"/>
    </location>
</feature>
<evidence type="ECO:0000256" key="1">
    <source>
        <dbReference type="SAM" id="MobiDB-lite"/>
    </source>
</evidence>
<proteinExistence type="predicted"/>
<accession>A0AAV7VY08</accession>
<feature type="compositionally biased region" description="Low complexity" evidence="1">
    <location>
        <begin position="141"/>
        <end position="151"/>
    </location>
</feature>